<comment type="subcellular location">
    <subcellularLocation>
        <location evidence="1">Secreted</location>
    </subcellularLocation>
</comment>
<keyword evidence="4" id="KW-0732">Signal</keyword>
<accession>A0A8C0Y114</accession>
<evidence type="ECO:0000256" key="5">
    <source>
        <dbReference type="ARBA" id="ARBA00022734"/>
    </source>
</evidence>
<dbReference type="InterPro" id="IPR039220">
    <property type="entry name" value="FAM3"/>
</dbReference>
<keyword evidence="6" id="KW-1015">Disulfide bond</keyword>
<evidence type="ECO:0000256" key="1">
    <source>
        <dbReference type="ARBA" id="ARBA00004613"/>
    </source>
</evidence>
<dbReference type="PANTHER" id="PTHR14592">
    <property type="entry name" value="UNCHARACTERIZED FAM3"/>
    <property type="match status" value="1"/>
</dbReference>
<evidence type="ECO:0000256" key="7">
    <source>
        <dbReference type="PROSITE-ProRule" id="PRU01375"/>
    </source>
</evidence>
<dbReference type="GO" id="GO:0005576">
    <property type="term" value="C:extracellular region"/>
    <property type="evidence" value="ECO:0007669"/>
    <property type="project" value="UniProtKB-SubCell"/>
</dbReference>
<evidence type="ECO:0000259" key="9">
    <source>
        <dbReference type="Pfam" id="PF15711"/>
    </source>
</evidence>
<keyword evidence="3" id="KW-0964">Secreted</keyword>
<keyword evidence="8" id="KW-0812">Transmembrane</keyword>
<dbReference type="PROSITE" id="PS52031">
    <property type="entry name" value="GG_LECTIN"/>
    <property type="match status" value="1"/>
</dbReference>
<dbReference type="Pfam" id="PF15711">
    <property type="entry name" value="ILEI"/>
    <property type="match status" value="1"/>
</dbReference>
<reference evidence="10" key="1">
    <citation type="submission" date="2025-08" db="UniProtKB">
        <authorList>
            <consortium name="Ensembl"/>
        </authorList>
    </citation>
    <scope>IDENTIFICATION</scope>
</reference>
<reference evidence="10" key="2">
    <citation type="submission" date="2025-09" db="UniProtKB">
        <authorList>
            <consortium name="Ensembl"/>
        </authorList>
    </citation>
    <scope>IDENTIFICATION</scope>
</reference>
<keyword evidence="5 7" id="KW-0430">Lectin</keyword>
<evidence type="ECO:0000256" key="2">
    <source>
        <dbReference type="ARBA" id="ARBA00010905"/>
    </source>
</evidence>
<keyword evidence="11" id="KW-1185">Reference proteome</keyword>
<dbReference type="Ensembl" id="ENSCCRT00000001477.2">
    <property type="protein sequence ID" value="ENSCCRP00000001320.2"/>
    <property type="gene ID" value="ENSCCRG00000059214.1"/>
</dbReference>
<dbReference type="AlphaFoldDB" id="A0A8C0Y114"/>
<feature type="transmembrane region" description="Helical" evidence="8">
    <location>
        <begin position="72"/>
        <end position="90"/>
    </location>
</feature>
<sequence length="296" mass="33148">MTGTCLSMFALKEFSNLQEWQPQSTGELTPEQLSGSTVAVRRAEHNSVMIYIRRVGPLVLHKRQRDKKKFRFVFMVAALIISISLVLRLLQTNPELTLSNLVGRSVGGAASFQLKTDNHKDDGPKGKCGLAKPCPGNDYTFKIYSGATNIIGPQICFEGKMIIEKDTRGNRPGINIAVVNEKTGEHVSTGSFNMWNGKVEELIEFLKSIEDGSLVLIATFDDPATKLNDEARTLIAELGSSYISQLKFRDNWLFVGGKKTITQVTFEQHIKNDRETNKYESWPEMIEMEGCIPRID</sequence>
<proteinExistence type="inferred from homology"/>
<evidence type="ECO:0000256" key="4">
    <source>
        <dbReference type="ARBA" id="ARBA00022729"/>
    </source>
</evidence>
<evidence type="ECO:0000313" key="11">
    <source>
        <dbReference type="Proteomes" id="UP001108240"/>
    </source>
</evidence>
<evidence type="ECO:0000256" key="8">
    <source>
        <dbReference type="SAM" id="Phobius"/>
    </source>
</evidence>
<dbReference type="InterPro" id="IPR039477">
    <property type="entry name" value="ILEI/PANDER_dom"/>
</dbReference>
<dbReference type="CDD" id="cd13940">
    <property type="entry name" value="ILEI_FAM3C"/>
    <property type="match status" value="1"/>
</dbReference>
<dbReference type="InterPro" id="IPR039475">
    <property type="entry name" value="ILEI_FAM3C"/>
</dbReference>
<evidence type="ECO:0000256" key="3">
    <source>
        <dbReference type="ARBA" id="ARBA00022525"/>
    </source>
</evidence>
<dbReference type="GeneTree" id="ENSGT00510000047522"/>
<evidence type="ECO:0000313" key="10">
    <source>
        <dbReference type="Ensembl" id="ENSCCRP00000001320.2"/>
    </source>
</evidence>
<dbReference type="GO" id="GO:0030246">
    <property type="term" value="F:carbohydrate binding"/>
    <property type="evidence" value="ECO:0007669"/>
    <property type="project" value="UniProtKB-UniRule"/>
</dbReference>
<evidence type="ECO:0000256" key="6">
    <source>
        <dbReference type="ARBA" id="ARBA00023157"/>
    </source>
</evidence>
<keyword evidence="8" id="KW-0472">Membrane</keyword>
<organism evidence="10 11">
    <name type="scientific">Cyprinus carpio carpio</name>
    <dbReference type="NCBI Taxonomy" id="630221"/>
    <lineage>
        <taxon>Eukaryota</taxon>
        <taxon>Metazoa</taxon>
        <taxon>Chordata</taxon>
        <taxon>Craniata</taxon>
        <taxon>Vertebrata</taxon>
        <taxon>Euteleostomi</taxon>
        <taxon>Actinopterygii</taxon>
        <taxon>Neopterygii</taxon>
        <taxon>Teleostei</taxon>
        <taxon>Ostariophysi</taxon>
        <taxon>Cypriniformes</taxon>
        <taxon>Cyprinidae</taxon>
        <taxon>Cyprininae</taxon>
        <taxon>Cyprinus</taxon>
    </lineage>
</organism>
<keyword evidence="8" id="KW-1133">Transmembrane helix</keyword>
<dbReference type="Proteomes" id="UP001108240">
    <property type="component" value="Unplaced"/>
</dbReference>
<name>A0A8C0Y114_CYPCA</name>
<protein>
    <recommendedName>
        <fullName evidence="9">ILEI/PANDER domain-containing protein</fullName>
    </recommendedName>
</protein>
<feature type="domain" description="ILEI/PANDER" evidence="9">
    <location>
        <begin position="173"/>
        <end position="258"/>
    </location>
</feature>
<comment type="similarity">
    <text evidence="2">Belongs to the FAM3 family.</text>
</comment>